<sequence>MFSIKKTLFASLVAAASLVGWEAEAMRGKKTKISQKDVYILMLYTREQDAPFTGAVFCPVANGKVQDCKKRDGGFIFGMYRFDIGTSWFTRDRDAGLPYALFDNVRFKGKGQYVLTSGAFGEATVIPEDITYSFNSEPGTVFVIPETGQSASEAIKIAQTLLRGEYGDAVDQLNIRLIDAVKYDCEGSSVYKRTCKPGAAVSPSALRKNW</sequence>
<name>A0A850LH58_9RHOB</name>
<keyword evidence="1" id="KW-0732">Signal</keyword>
<dbReference type="AlphaFoldDB" id="A0A850LH58"/>
<evidence type="ECO:0000256" key="1">
    <source>
        <dbReference type="SAM" id="SignalP"/>
    </source>
</evidence>
<evidence type="ECO:0008006" key="4">
    <source>
        <dbReference type="Google" id="ProtNLM"/>
    </source>
</evidence>
<proteinExistence type="predicted"/>
<accession>A0A850LH58</accession>
<reference evidence="2 3" key="1">
    <citation type="journal article" date="2020" name="Proc. Natl. Acad. Sci. U.S.A.">
        <title>Ecological drivers of bacterial community assembly in synthetic phycospheres.</title>
        <authorList>
            <person name="Fu H."/>
            <person name="Uchimiya M."/>
            <person name="Gore J."/>
            <person name="Moran M.A."/>
        </authorList>
    </citation>
    <scope>NUCLEOTIDE SEQUENCE [LARGE SCALE GENOMIC DNA]</scope>
    <source>
        <strain evidence="2">HF-Din03</strain>
    </source>
</reference>
<organism evidence="2 3">
    <name type="scientific">Ruegeria pomeroyi</name>
    <dbReference type="NCBI Taxonomy" id="89184"/>
    <lineage>
        <taxon>Bacteria</taxon>
        <taxon>Pseudomonadati</taxon>
        <taxon>Pseudomonadota</taxon>
        <taxon>Alphaproteobacteria</taxon>
        <taxon>Rhodobacterales</taxon>
        <taxon>Roseobacteraceae</taxon>
        <taxon>Ruegeria</taxon>
    </lineage>
</organism>
<feature type="chain" id="PRO_5032408645" description="Lipoprotein" evidence="1">
    <location>
        <begin position="26"/>
        <end position="210"/>
    </location>
</feature>
<evidence type="ECO:0000313" key="2">
    <source>
        <dbReference type="EMBL" id="NVK97258.1"/>
    </source>
</evidence>
<dbReference type="Proteomes" id="UP000565723">
    <property type="component" value="Unassembled WGS sequence"/>
</dbReference>
<evidence type="ECO:0000313" key="3">
    <source>
        <dbReference type="Proteomes" id="UP000565723"/>
    </source>
</evidence>
<gene>
    <name evidence="2" type="ORF">HW564_10045</name>
</gene>
<comment type="caution">
    <text evidence="2">The sequence shown here is derived from an EMBL/GenBank/DDBJ whole genome shotgun (WGS) entry which is preliminary data.</text>
</comment>
<protein>
    <recommendedName>
        <fullName evidence="4">Lipoprotein</fullName>
    </recommendedName>
</protein>
<dbReference type="EMBL" id="JABXIY010000025">
    <property type="protein sequence ID" value="NVK97258.1"/>
    <property type="molecule type" value="Genomic_DNA"/>
</dbReference>
<dbReference type="RefSeq" id="WP_044027984.1">
    <property type="nucleotide sequence ID" value="NZ_CP076685.1"/>
</dbReference>
<feature type="signal peptide" evidence="1">
    <location>
        <begin position="1"/>
        <end position="25"/>
    </location>
</feature>